<feature type="domain" description="Transglutaminase-like" evidence="1">
    <location>
        <begin position="96"/>
        <end position="175"/>
    </location>
</feature>
<dbReference type="RefSeq" id="WP_221057346.1">
    <property type="nucleotide sequence ID" value="NZ_AP019781.1"/>
</dbReference>
<evidence type="ECO:0000259" key="1">
    <source>
        <dbReference type="Pfam" id="PF01841"/>
    </source>
</evidence>
<reference evidence="2 3" key="1">
    <citation type="submission" date="2019-06" db="EMBL/GenBank/DDBJ databases">
        <title>Complete genome sequence of Methanoculleus chikugoensis strain MG62.</title>
        <authorList>
            <person name="Asakawa S."/>
            <person name="Dianou D."/>
        </authorList>
    </citation>
    <scope>NUCLEOTIDE SEQUENCE [LARGE SCALE GENOMIC DNA]</scope>
    <source>
        <strain evidence="2 3">MG62</strain>
    </source>
</reference>
<protein>
    <recommendedName>
        <fullName evidence="1">Transglutaminase-like domain-containing protein</fullName>
    </recommendedName>
</protein>
<dbReference type="Pfam" id="PF01841">
    <property type="entry name" value="Transglut_core"/>
    <property type="match status" value="1"/>
</dbReference>
<name>A0ABN5XCR0_9EURY</name>
<proteinExistence type="predicted"/>
<dbReference type="GeneID" id="66129499"/>
<accession>A0ABN5XCR0</accession>
<gene>
    <name evidence="2" type="ORF">MchiMG62_00030</name>
</gene>
<organism evidence="2 3">
    <name type="scientific">Methanoculleus chikugoensis</name>
    <dbReference type="NCBI Taxonomy" id="118126"/>
    <lineage>
        <taxon>Archaea</taxon>
        <taxon>Methanobacteriati</taxon>
        <taxon>Methanobacteriota</taxon>
        <taxon>Stenosarchaea group</taxon>
        <taxon>Methanomicrobia</taxon>
        <taxon>Methanomicrobiales</taxon>
        <taxon>Methanomicrobiaceae</taxon>
        <taxon>Methanoculleus</taxon>
    </lineage>
</organism>
<dbReference type="EMBL" id="AP019781">
    <property type="protein sequence ID" value="BBL66822.1"/>
    <property type="molecule type" value="Genomic_DNA"/>
</dbReference>
<dbReference type="InterPro" id="IPR002931">
    <property type="entry name" value="Transglutaminase-like"/>
</dbReference>
<evidence type="ECO:0000313" key="3">
    <source>
        <dbReference type="Proteomes" id="UP000824969"/>
    </source>
</evidence>
<evidence type="ECO:0000313" key="2">
    <source>
        <dbReference type="EMBL" id="BBL66822.1"/>
    </source>
</evidence>
<dbReference type="Proteomes" id="UP000824969">
    <property type="component" value="Chromosome"/>
</dbReference>
<sequence>MGRIQTILFIIVLVATCWKVWGIYGDSTDEIKVKVPSSAVVAAGTVTPKITHTPVSSTWGTQASKVAEAMDYTNPTTRDYSLSLIDKDHGGKYNIAQICDMWEKIYKRWTYVNDPNGFNYYSPASRTINLGLKGDCDDFAILTASSIQAIGGASRIIIASNTDGAGHAYAEVYISSSKSDLQSAADYICQRYKCKSIAYRTTNEGGQTRYWLNLDWQAKHPGGPYYQNNGETVAIYPNKYWVKLK</sequence>
<keyword evidence="3" id="KW-1185">Reference proteome</keyword>